<dbReference type="PROSITE" id="PS51257">
    <property type="entry name" value="PROKAR_LIPOPROTEIN"/>
    <property type="match status" value="1"/>
</dbReference>
<reference evidence="1 2" key="1">
    <citation type="submission" date="2015-06" db="EMBL/GenBank/DDBJ databases">
        <title>Cloning and characterization of the uncialamcin biosynthetic gene cluster.</title>
        <authorList>
            <person name="Yan X."/>
            <person name="Huang T."/>
            <person name="Ge H."/>
            <person name="Shen B."/>
        </authorList>
    </citation>
    <scope>NUCLEOTIDE SEQUENCE [LARGE SCALE GENOMIC DNA]</scope>
    <source>
        <strain evidence="1 2">DCA2648</strain>
    </source>
</reference>
<dbReference type="AlphaFoldDB" id="A0A1Q4V2Y1"/>
<evidence type="ECO:0000313" key="1">
    <source>
        <dbReference type="EMBL" id="OKH92235.1"/>
    </source>
</evidence>
<dbReference type="GeneID" id="96789914"/>
<dbReference type="NCBIfam" id="NF038353">
    <property type="entry name" value="FxLYD_dom"/>
    <property type="match status" value="1"/>
</dbReference>
<accession>A0A1Q4V2Y1</accession>
<protein>
    <recommendedName>
        <fullName evidence="3">Lipoprotein</fullName>
    </recommendedName>
</protein>
<dbReference type="InterPro" id="IPR047676">
    <property type="entry name" value="FxLYD_dom"/>
</dbReference>
<comment type="caution">
    <text evidence="1">The sequence shown here is derived from an EMBL/GenBank/DDBJ whole genome shotgun (WGS) entry which is preliminary data.</text>
</comment>
<name>A0A1Q4V2Y1_9ACTN</name>
<organism evidence="1 2">
    <name type="scientific">Streptomyces uncialis</name>
    <dbReference type="NCBI Taxonomy" id="1048205"/>
    <lineage>
        <taxon>Bacteria</taxon>
        <taxon>Bacillati</taxon>
        <taxon>Actinomycetota</taxon>
        <taxon>Actinomycetes</taxon>
        <taxon>Kitasatosporales</taxon>
        <taxon>Streptomycetaceae</taxon>
        <taxon>Streptomyces</taxon>
    </lineage>
</organism>
<dbReference type="STRING" id="1048205.AB852_25245"/>
<keyword evidence="2" id="KW-1185">Reference proteome</keyword>
<evidence type="ECO:0000313" key="2">
    <source>
        <dbReference type="Proteomes" id="UP000186455"/>
    </source>
</evidence>
<proteinExistence type="predicted"/>
<sequence length="165" mass="16285">MNGYWKRTAAGAALLTGLTVTLTGCSDDGGTPASTVSNAASAVASVGASLASSAADSVSAAAADAQKKLDDITDGVDARDEVTLSGRAADDGGRATVPFTVRNTADSAKSFGVQVNFKDADGNLVDTVVVSVTDVAAGATKDATARGTHQVSGEVTAEVATAVRY</sequence>
<dbReference type="EMBL" id="LFBV01000007">
    <property type="protein sequence ID" value="OKH92235.1"/>
    <property type="molecule type" value="Genomic_DNA"/>
</dbReference>
<gene>
    <name evidence="1" type="ORF">AB852_25245</name>
</gene>
<dbReference type="RefSeq" id="WP_073792560.1">
    <property type="nucleotide sequence ID" value="NZ_CP109583.1"/>
</dbReference>
<evidence type="ECO:0008006" key="3">
    <source>
        <dbReference type="Google" id="ProtNLM"/>
    </source>
</evidence>
<dbReference type="Proteomes" id="UP000186455">
    <property type="component" value="Unassembled WGS sequence"/>
</dbReference>